<reference evidence="1 2" key="1">
    <citation type="submission" date="2013-01" db="EMBL/GenBank/DDBJ databases">
        <title>Whole genome shotgun sequence of Gordonia soli NBRC 108243.</title>
        <authorList>
            <person name="Isaki-Nakamura S."/>
            <person name="Hosoyama A."/>
            <person name="Tsuchikane K."/>
            <person name="Ando Y."/>
            <person name="Baba S."/>
            <person name="Ohji S."/>
            <person name="Hamada M."/>
            <person name="Tamura T."/>
            <person name="Yamazoe A."/>
            <person name="Yamazaki S."/>
            <person name="Fujita N."/>
        </authorList>
    </citation>
    <scope>NUCLEOTIDE SEQUENCE [LARGE SCALE GENOMIC DNA]</scope>
    <source>
        <strain evidence="1 2">NBRC 108243</strain>
    </source>
</reference>
<proteinExistence type="predicted"/>
<evidence type="ECO:0000313" key="2">
    <source>
        <dbReference type="Proteomes" id="UP000011666"/>
    </source>
</evidence>
<dbReference type="Proteomes" id="UP000011666">
    <property type="component" value="Unassembled WGS sequence"/>
</dbReference>
<dbReference type="SUPFAM" id="SSF46565">
    <property type="entry name" value="Chaperone J-domain"/>
    <property type="match status" value="1"/>
</dbReference>
<comment type="caution">
    <text evidence="1">The sequence shown here is derived from an EMBL/GenBank/DDBJ whole genome shotgun (WGS) entry which is preliminary data.</text>
</comment>
<dbReference type="EMBL" id="BANX01000005">
    <property type="protein sequence ID" value="GAC67136.1"/>
    <property type="molecule type" value="Genomic_DNA"/>
</dbReference>
<evidence type="ECO:0008006" key="3">
    <source>
        <dbReference type="Google" id="ProtNLM"/>
    </source>
</evidence>
<dbReference type="STRING" id="1223545.GS4_05_03500"/>
<dbReference type="AlphaFoldDB" id="M0QFP3"/>
<sequence>MADDARGADADREYRDARRRVARTLHPDRGGDPAAFHAALEEIERTHRGAGRPTPVTSHDVVFVRRRPVRRRVLALMRSAQQRIGRRRYIDL</sequence>
<accession>M0QFP3</accession>
<gene>
    <name evidence="1" type="ORF">GS4_05_03500</name>
</gene>
<keyword evidence="2" id="KW-1185">Reference proteome</keyword>
<dbReference type="InterPro" id="IPR036869">
    <property type="entry name" value="J_dom_sf"/>
</dbReference>
<dbReference type="RefSeq" id="WP_007617997.1">
    <property type="nucleotide sequence ID" value="NZ_BANX01000005.1"/>
</dbReference>
<dbReference type="OrthoDB" id="5242140at2"/>
<organism evidence="1 2">
    <name type="scientific">Gordonia soli NBRC 108243</name>
    <dbReference type="NCBI Taxonomy" id="1223545"/>
    <lineage>
        <taxon>Bacteria</taxon>
        <taxon>Bacillati</taxon>
        <taxon>Actinomycetota</taxon>
        <taxon>Actinomycetes</taxon>
        <taxon>Mycobacteriales</taxon>
        <taxon>Gordoniaceae</taxon>
        <taxon>Gordonia</taxon>
    </lineage>
</organism>
<evidence type="ECO:0000313" key="1">
    <source>
        <dbReference type="EMBL" id="GAC67136.1"/>
    </source>
</evidence>
<name>M0QFP3_9ACTN</name>
<protein>
    <recommendedName>
        <fullName evidence="3">J domain-containing protein</fullName>
    </recommendedName>
</protein>